<sequence length="30" mass="3479">TVPGASFTIVKVYPRYRFPSRYPDRSLASF</sequence>
<gene>
    <name evidence="1" type="ORF">S12H4_37036</name>
</gene>
<dbReference type="AlphaFoldDB" id="X1UUI6"/>
<comment type="caution">
    <text evidence="1">The sequence shown here is derived from an EMBL/GenBank/DDBJ whole genome shotgun (WGS) entry which is preliminary data.</text>
</comment>
<name>X1UUI6_9ZZZZ</name>
<dbReference type="EMBL" id="BARW01022136">
    <property type="protein sequence ID" value="GAI95999.1"/>
    <property type="molecule type" value="Genomic_DNA"/>
</dbReference>
<evidence type="ECO:0000313" key="1">
    <source>
        <dbReference type="EMBL" id="GAI95999.1"/>
    </source>
</evidence>
<proteinExistence type="predicted"/>
<reference evidence="1" key="1">
    <citation type="journal article" date="2014" name="Front. Microbiol.">
        <title>High frequency of phylogenetically diverse reductive dehalogenase-homologous genes in deep subseafloor sedimentary metagenomes.</title>
        <authorList>
            <person name="Kawai M."/>
            <person name="Futagami T."/>
            <person name="Toyoda A."/>
            <person name="Takaki Y."/>
            <person name="Nishi S."/>
            <person name="Hori S."/>
            <person name="Arai W."/>
            <person name="Tsubouchi T."/>
            <person name="Morono Y."/>
            <person name="Uchiyama I."/>
            <person name="Ito T."/>
            <person name="Fujiyama A."/>
            <person name="Inagaki F."/>
            <person name="Takami H."/>
        </authorList>
    </citation>
    <scope>NUCLEOTIDE SEQUENCE</scope>
    <source>
        <strain evidence="1">Expedition CK06-06</strain>
    </source>
</reference>
<feature type="non-terminal residue" evidence="1">
    <location>
        <position position="1"/>
    </location>
</feature>
<protein>
    <submittedName>
        <fullName evidence="1">Uncharacterized protein</fullName>
    </submittedName>
</protein>
<accession>X1UUI6</accession>
<organism evidence="1">
    <name type="scientific">marine sediment metagenome</name>
    <dbReference type="NCBI Taxonomy" id="412755"/>
    <lineage>
        <taxon>unclassified sequences</taxon>
        <taxon>metagenomes</taxon>
        <taxon>ecological metagenomes</taxon>
    </lineage>
</organism>